<sequence length="371" mass="39291">MSPMAAFGDGASVLRAILFDLDDTLIPEAAAIRGALAAACGPLEELAGLPNGVLGEAVAAVGQASWQALDVTGIDARFGVTWEECLWGRFGPASQAQIPTLGALAVMLRRQVFTDALTACGVRSPLGGELEARFAMERRKRFVPYAEAPGLIQSLRDRALLVGCATNGASEVQREKLAASGTGGWFDAVTVSAEEGVGKPDPAMIVKLCEELGVSADQAIYVGNSRRRDVAASRAAGIPSVLIERFEPEDEIPNPGARGARKGVANPHEVPDRMVFEVHGILGFVDGWRAGRAFRVVDGGRTPWSIDLPEPVDGRFVTRVGADDDPLRPLVTGSSPLAAIEAGLRSLRARGNGRAFRHELGEPIDWDALLR</sequence>
<evidence type="ECO:0000256" key="3">
    <source>
        <dbReference type="ARBA" id="ARBA00022842"/>
    </source>
</evidence>
<dbReference type="PANTHER" id="PTHR46470">
    <property type="entry name" value="N-ACYLNEURAMINATE-9-PHOSPHATASE"/>
    <property type="match status" value="1"/>
</dbReference>
<protein>
    <submittedName>
        <fullName evidence="4">2-haloalkanoic acid dehalogenase</fullName>
    </submittedName>
</protein>
<keyword evidence="3" id="KW-0460">Magnesium</keyword>
<keyword evidence="5" id="KW-1185">Reference proteome</keyword>
<accession>A0A0K1PEV8</accession>
<dbReference type="STRING" id="1391653.AKJ08_2041"/>
<dbReference type="SFLD" id="SFLDS00003">
    <property type="entry name" value="Haloacid_Dehalogenase"/>
    <property type="match status" value="1"/>
</dbReference>
<dbReference type="Pfam" id="PF00702">
    <property type="entry name" value="Hydrolase"/>
    <property type="match status" value="1"/>
</dbReference>
<dbReference type="SFLD" id="SFLDG01129">
    <property type="entry name" value="C1.5:_HAD__Beta-PGM__Phosphata"/>
    <property type="match status" value="1"/>
</dbReference>
<dbReference type="Proteomes" id="UP000055590">
    <property type="component" value="Chromosome"/>
</dbReference>
<reference evidence="4 5" key="1">
    <citation type="submission" date="2015-08" db="EMBL/GenBank/DDBJ databases">
        <authorList>
            <person name="Babu N.S."/>
            <person name="Beckwith C.J."/>
            <person name="Beseler K.G."/>
            <person name="Brison A."/>
            <person name="Carone J.V."/>
            <person name="Caskin T.P."/>
            <person name="Diamond M."/>
            <person name="Durham M.E."/>
            <person name="Foxe J.M."/>
            <person name="Go M."/>
            <person name="Henderson B.A."/>
            <person name="Jones I.B."/>
            <person name="McGettigan J.A."/>
            <person name="Micheletti S.J."/>
            <person name="Nasrallah M.E."/>
            <person name="Ortiz D."/>
            <person name="Piller C.R."/>
            <person name="Privatt S.R."/>
            <person name="Schneider S.L."/>
            <person name="Sharp S."/>
            <person name="Smith T.C."/>
            <person name="Stanton J.D."/>
            <person name="Ullery H.E."/>
            <person name="Wilson R.J."/>
            <person name="Serrano M.G."/>
            <person name="Buck G."/>
            <person name="Lee V."/>
            <person name="Wang Y."/>
            <person name="Carvalho R."/>
            <person name="Voegtly L."/>
            <person name="Shi R."/>
            <person name="Duckworth R."/>
            <person name="Johnson A."/>
            <person name="Loviza R."/>
            <person name="Walstead R."/>
            <person name="Shah Z."/>
            <person name="Kiflezghi M."/>
            <person name="Wade K."/>
            <person name="Ball S.L."/>
            <person name="Bradley K.W."/>
            <person name="Asai D.J."/>
            <person name="Bowman C.A."/>
            <person name="Russell D.A."/>
            <person name="Pope W.H."/>
            <person name="Jacobs-Sera D."/>
            <person name="Hendrix R.W."/>
            <person name="Hatfull G.F."/>
        </authorList>
    </citation>
    <scope>NUCLEOTIDE SEQUENCE [LARGE SCALE GENOMIC DNA]</scope>
    <source>
        <strain evidence="4 5">DSM 27710</strain>
    </source>
</reference>
<dbReference type="NCBIfam" id="TIGR01549">
    <property type="entry name" value="HAD-SF-IA-v1"/>
    <property type="match status" value="1"/>
</dbReference>
<dbReference type="InterPro" id="IPR051400">
    <property type="entry name" value="HAD-like_hydrolase"/>
</dbReference>
<name>A0A0K1PEV8_9BACT</name>
<dbReference type="EMBL" id="CP012332">
    <property type="protein sequence ID" value="AKU91654.1"/>
    <property type="molecule type" value="Genomic_DNA"/>
</dbReference>
<dbReference type="InterPro" id="IPR036412">
    <property type="entry name" value="HAD-like_sf"/>
</dbReference>
<dbReference type="KEGG" id="vin:AKJ08_2041"/>
<evidence type="ECO:0000313" key="5">
    <source>
        <dbReference type="Proteomes" id="UP000055590"/>
    </source>
</evidence>
<dbReference type="InterPro" id="IPR006439">
    <property type="entry name" value="HAD-SF_hydro_IA"/>
</dbReference>
<dbReference type="AlphaFoldDB" id="A0A0K1PEV8"/>
<comment type="cofactor">
    <cofactor evidence="1">
        <name>Mg(2+)</name>
        <dbReference type="ChEBI" id="CHEBI:18420"/>
    </cofactor>
</comment>
<keyword evidence="2" id="KW-0378">Hydrolase</keyword>
<gene>
    <name evidence="4" type="ORF">AKJ08_2041</name>
</gene>
<dbReference type="GO" id="GO:0016791">
    <property type="term" value="F:phosphatase activity"/>
    <property type="evidence" value="ECO:0007669"/>
    <property type="project" value="TreeGrafter"/>
</dbReference>
<proteinExistence type="predicted"/>
<evidence type="ECO:0000256" key="2">
    <source>
        <dbReference type="ARBA" id="ARBA00022801"/>
    </source>
</evidence>
<dbReference type="SUPFAM" id="SSF56784">
    <property type="entry name" value="HAD-like"/>
    <property type="match status" value="1"/>
</dbReference>
<evidence type="ECO:0000256" key="1">
    <source>
        <dbReference type="ARBA" id="ARBA00001946"/>
    </source>
</evidence>
<organism evidence="4 5">
    <name type="scientific">Vulgatibacter incomptus</name>
    <dbReference type="NCBI Taxonomy" id="1391653"/>
    <lineage>
        <taxon>Bacteria</taxon>
        <taxon>Pseudomonadati</taxon>
        <taxon>Myxococcota</taxon>
        <taxon>Myxococcia</taxon>
        <taxon>Myxococcales</taxon>
        <taxon>Cystobacterineae</taxon>
        <taxon>Vulgatibacteraceae</taxon>
        <taxon>Vulgatibacter</taxon>
    </lineage>
</organism>
<dbReference type="Gene3D" id="3.40.50.1000">
    <property type="entry name" value="HAD superfamily/HAD-like"/>
    <property type="match status" value="1"/>
</dbReference>
<dbReference type="GO" id="GO:0019752">
    <property type="term" value="P:carboxylic acid metabolic process"/>
    <property type="evidence" value="ECO:0007669"/>
    <property type="project" value="UniProtKB-ARBA"/>
</dbReference>
<dbReference type="InterPro" id="IPR023214">
    <property type="entry name" value="HAD_sf"/>
</dbReference>
<evidence type="ECO:0000313" key="4">
    <source>
        <dbReference type="EMBL" id="AKU91654.1"/>
    </source>
</evidence>
<dbReference type="PANTHER" id="PTHR46470:SF3">
    <property type="entry name" value="N-ACYLNEURAMINATE-9-PHOSPHATASE"/>
    <property type="match status" value="1"/>
</dbReference>
<dbReference type="OrthoDB" id="9778019at2"/>